<dbReference type="AlphaFoldDB" id="A0A1I1E760"/>
<evidence type="ECO:0000259" key="1">
    <source>
        <dbReference type="Pfam" id="PF02464"/>
    </source>
</evidence>
<dbReference type="Gene3D" id="3.90.950.20">
    <property type="entry name" value="CinA-like"/>
    <property type="match status" value="1"/>
</dbReference>
<dbReference type="NCBIfam" id="TIGR00199">
    <property type="entry name" value="PncC_domain"/>
    <property type="match status" value="1"/>
</dbReference>
<dbReference type="STRING" id="34097.SAMN02745150_00987"/>
<dbReference type="InterPro" id="IPR008136">
    <property type="entry name" value="CinA_C"/>
</dbReference>
<dbReference type="GO" id="GO:0016787">
    <property type="term" value="F:hydrolase activity"/>
    <property type="evidence" value="ECO:0007669"/>
    <property type="project" value="UniProtKB-KW"/>
</dbReference>
<accession>A0A1I1E760</accession>
<proteinExistence type="predicted"/>
<reference evidence="3" key="1">
    <citation type="submission" date="2016-10" db="EMBL/GenBank/DDBJ databases">
        <authorList>
            <person name="Varghese N."/>
            <person name="Submissions S."/>
        </authorList>
    </citation>
    <scope>NUCLEOTIDE SEQUENCE [LARGE SCALE GENOMIC DNA]</scope>
    <source>
        <strain evidence="3">ATCC 43811</strain>
    </source>
</reference>
<gene>
    <name evidence="2" type="ORF">SAMN02745150_00987</name>
</gene>
<dbReference type="Pfam" id="PF02464">
    <property type="entry name" value="CinA"/>
    <property type="match status" value="1"/>
</dbReference>
<keyword evidence="2" id="KW-0378">Hydrolase</keyword>
<protein>
    <submittedName>
        <fullName evidence="2">Amidohydrolase, PncC family</fullName>
    </submittedName>
</protein>
<keyword evidence="3" id="KW-1185">Reference proteome</keyword>
<feature type="domain" description="CinA C-terminal" evidence="1">
    <location>
        <begin position="3"/>
        <end position="153"/>
    </location>
</feature>
<evidence type="ECO:0000313" key="3">
    <source>
        <dbReference type="Proteomes" id="UP000240042"/>
    </source>
</evidence>
<sequence length="177" mass="18822">MIQEVSKEIVELFSASGKTIFTAESCTAGLICASVASVDGASKVLLGGIIAYDNIIKTSILGVPEKILQQDGAVSFSCAQSMAENALKKSGSSYGISVTGIAGPTGSTPEKPIGTVFIGIVNQKEGCLYKYLFTGGRNVIREKTVLTVFKLLIAWEKSQDISSNLYEVQEIRSFILL</sequence>
<dbReference type="RefSeq" id="WP_159428188.1">
    <property type="nucleotide sequence ID" value="NZ_FOKY01000008.1"/>
</dbReference>
<organism evidence="2 3">
    <name type="scientific">Brevinema andersonii</name>
    <dbReference type="NCBI Taxonomy" id="34097"/>
    <lineage>
        <taxon>Bacteria</taxon>
        <taxon>Pseudomonadati</taxon>
        <taxon>Spirochaetota</taxon>
        <taxon>Spirochaetia</taxon>
        <taxon>Brevinematales</taxon>
        <taxon>Brevinemataceae</taxon>
        <taxon>Brevinema</taxon>
    </lineage>
</organism>
<dbReference type="InterPro" id="IPR036653">
    <property type="entry name" value="CinA-like_C"/>
</dbReference>
<dbReference type="EMBL" id="FOKY01000008">
    <property type="protein sequence ID" value="SFB83035.1"/>
    <property type="molecule type" value="Genomic_DNA"/>
</dbReference>
<name>A0A1I1E760_BREAD</name>
<evidence type="ECO:0000313" key="2">
    <source>
        <dbReference type="EMBL" id="SFB83035.1"/>
    </source>
</evidence>
<dbReference type="SUPFAM" id="SSF142433">
    <property type="entry name" value="CinA-like"/>
    <property type="match status" value="1"/>
</dbReference>
<dbReference type="OrthoDB" id="9801454at2"/>
<dbReference type="Proteomes" id="UP000240042">
    <property type="component" value="Unassembled WGS sequence"/>
</dbReference>